<comment type="caution">
    <text evidence="1">The sequence shown here is derived from an EMBL/GenBank/DDBJ whole genome shotgun (WGS) entry which is preliminary data.</text>
</comment>
<evidence type="ECO:0000313" key="1">
    <source>
        <dbReference type="EMBL" id="CAG8849703.1"/>
    </source>
</evidence>
<feature type="non-terminal residue" evidence="1">
    <location>
        <position position="42"/>
    </location>
</feature>
<name>A0ABN7X7D6_GIGMA</name>
<proteinExistence type="predicted"/>
<dbReference type="Proteomes" id="UP000789901">
    <property type="component" value="Unassembled WGS sequence"/>
</dbReference>
<feature type="non-terminal residue" evidence="1">
    <location>
        <position position="1"/>
    </location>
</feature>
<evidence type="ECO:0000313" key="2">
    <source>
        <dbReference type="Proteomes" id="UP000789901"/>
    </source>
</evidence>
<sequence>PDNHDEPDKIDDVIDSHEVDGYNIDSASTLFILALSITDLDS</sequence>
<keyword evidence="2" id="KW-1185">Reference proteome</keyword>
<gene>
    <name evidence="1" type="ORF">GMARGA_LOCUS39838</name>
</gene>
<accession>A0ABN7X7D6</accession>
<organism evidence="1 2">
    <name type="scientific">Gigaspora margarita</name>
    <dbReference type="NCBI Taxonomy" id="4874"/>
    <lineage>
        <taxon>Eukaryota</taxon>
        <taxon>Fungi</taxon>
        <taxon>Fungi incertae sedis</taxon>
        <taxon>Mucoromycota</taxon>
        <taxon>Glomeromycotina</taxon>
        <taxon>Glomeromycetes</taxon>
        <taxon>Diversisporales</taxon>
        <taxon>Gigasporaceae</taxon>
        <taxon>Gigaspora</taxon>
    </lineage>
</organism>
<reference evidence="1 2" key="1">
    <citation type="submission" date="2021-06" db="EMBL/GenBank/DDBJ databases">
        <authorList>
            <person name="Kallberg Y."/>
            <person name="Tangrot J."/>
            <person name="Rosling A."/>
        </authorList>
    </citation>
    <scope>NUCLEOTIDE SEQUENCE [LARGE SCALE GENOMIC DNA]</scope>
    <source>
        <strain evidence="1 2">120-4 pot B 10/14</strain>
    </source>
</reference>
<dbReference type="EMBL" id="CAJVQB010097559">
    <property type="protein sequence ID" value="CAG8849703.1"/>
    <property type="molecule type" value="Genomic_DNA"/>
</dbReference>
<protein>
    <submittedName>
        <fullName evidence="1">14186_t:CDS:1</fullName>
    </submittedName>
</protein>